<evidence type="ECO:0000259" key="2">
    <source>
        <dbReference type="Pfam" id="PF00535"/>
    </source>
</evidence>
<dbReference type="Pfam" id="PF00535">
    <property type="entry name" value="Glycos_transf_2"/>
    <property type="match status" value="1"/>
</dbReference>
<keyword evidence="3" id="KW-0808">Transferase</keyword>
<dbReference type="RefSeq" id="WP_244915250.1">
    <property type="nucleotide sequence ID" value="NZ_UGNY01000001.1"/>
</dbReference>
<reference evidence="3 4" key="1">
    <citation type="submission" date="2018-06" db="EMBL/GenBank/DDBJ databases">
        <authorList>
            <consortium name="Pathogen Informatics"/>
            <person name="Doyle S."/>
        </authorList>
    </citation>
    <scope>NUCLEOTIDE SEQUENCE [LARGE SCALE GENOMIC DNA]</scope>
    <source>
        <strain evidence="3 4">NCTC11978</strain>
    </source>
</reference>
<dbReference type="GO" id="GO:0016740">
    <property type="term" value="F:transferase activity"/>
    <property type="evidence" value="ECO:0007669"/>
    <property type="project" value="UniProtKB-KW"/>
</dbReference>
<evidence type="ECO:0000256" key="1">
    <source>
        <dbReference type="SAM" id="Phobius"/>
    </source>
</evidence>
<keyword evidence="1" id="KW-0472">Membrane</keyword>
<dbReference type="AlphaFoldDB" id="A0A378J0R1"/>
<sequence>MVNMIIIINFCILCFFIFSLISYTIFLISSIPEIIAHYRLSNYSNIYSFINHKRLPPVTVIIPIYNVEKTVNDAIWSVLKAKYPNLYVIAIMDGDSEDNTVEKLFTAFPLKKLE</sequence>
<dbReference type="InterPro" id="IPR001173">
    <property type="entry name" value="Glyco_trans_2-like"/>
</dbReference>
<keyword evidence="1" id="KW-0812">Transmembrane</keyword>
<evidence type="ECO:0000313" key="3">
    <source>
        <dbReference type="EMBL" id="STX37874.1"/>
    </source>
</evidence>
<keyword evidence="1" id="KW-1133">Transmembrane helix</keyword>
<dbReference type="InterPro" id="IPR029044">
    <property type="entry name" value="Nucleotide-diphossugar_trans"/>
</dbReference>
<feature type="transmembrane region" description="Helical" evidence="1">
    <location>
        <begin position="6"/>
        <end position="29"/>
    </location>
</feature>
<feature type="domain" description="Glycosyltransferase 2-like" evidence="2">
    <location>
        <begin position="59"/>
        <end position="104"/>
    </location>
</feature>
<dbReference type="SUPFAM" id="SSF53448">
    <property type="entry name" value="Nucleotide-diphospho-sugar transferases"/>
    <property type="match status" value="1"/>
</dbReference>
<dbReference type="Gene3D" id="3.90.550.10">
    <property type="entry name" value="Spore Coat Polysaccharide Biosynthesis Protein SpsA, Chain A"/>
    <property type="match status" value="1"/>
</dbReference>
<dbReference type="EMBL" id="UGNY01000001">
    <property type="protein sequence ID" value="STX37874.1"/>
    <property type="molecule type" value="Genomic_DNA"/>
</dbReference>
<evidence type="ECO:0000313" key="4">
    <source>
        <dbReference type="Proteomes" id="UP000254033"/>
    </source>
</evidence>
<gene>
    <name evidence="3" type="ORF">NCTC11978_01052</name>
</gene>
<protein>
    <submittedName>
        <fullName evidence="3">Glycosyl transferase family protein</fullName>
    </submittedName>
</protein>
<proteinExistence type="predicted"/>
<accession>A0A378J0R1</accession>
<name>A0A378J0R1_9GAMM</name>
<organism evidence="3 4">
    <name type="scientific">Legionella feeleii</name>
    <dbReference type="NCBI Taxonomy" id="453"/>
    <lineage>
        <taxon>Bacteria</taxon>
        <taxon>Pseudomonadati</taxon>
        <taxon>Pseudomonadota</taxon>
        <taxon>Gammaproteobacteria</taxon>
        <taxon>Legionellales</taxon>
        <taxon>Legionellaceae</taxon>
        <taxon>Legionella</taxon>
    </lineage>
</organism>
<dbReference type="Proteomes" id="UP000254033">
    <property type="component" value="Unassembled WGS sequence"/>
</dbReference>